<proteinExistence type="predicted"/>
<dbReference type="Gramene" id="KQK08016">
    <property type="protein sequence ID" value="KQK08016"/>
    <property type="gene ID" value="BRADI_2g38995v3"/>
</dbReference>
<feature type="compositionally biased region" description="Polar residues" evidence="1">
    <location>
        <begin position="47"/>
        <end position="57"/>
    </location>
</feature>
<evidence type="ECO:0000256" key="1">
    <source>
        <dbReference type="SAM" id="MobiDB-lite"/>
    </source>
</evidence>
<dbReference type="AlphaFoldDB" id="A0A0Q3G978"/>
<sequence length="239" mass="25265">MSTTQPRDPLPQAPPSTARVPPVQPPPPIPRQIRPLASRAAPARWCSTKSTMSSPRSRSAVPNRAGGRPYPSTKPSPPQIPSHGGALSHCRQRSGAAGSPPAVMSSRRQRKEKGRIFIPATPRRCQIRGRRRRHGRQGGGAPQIPSRSLRFPNPQALAGACAASLLTAAAGQGGAAGGSRLKTAERRGAAAEAQGCGAMSSSSRSRRRRGAAAKARFDFALCIPCILNRRRGVISMDDE</sequence>
<reference evidence="2" key="2">
    <citation type="submission" date="2017-06" db="EMBL/GenBank/DDBJ databases">
        <title>WGS assembly of Brachypodium distachyon.</title>
        <authorList>
            <consortium name="The International Brachypodium Initiative"/>
            <person name="Lucas S."/>
            <person name="Harmon-Smith M."/>
            <person name="Lail K."/>
            <person name="Tice H."/>
            <person name="Grimwood J."/>
            <person name="Bruce D."/>
            <person name="Barry K."/>
            <person name="Shu S."/>
            <person name="Lindquist E."/>
            <person name="Wang M."/>
            <person name="Pitluck S."/>
            <person name="Vogel J.P."/>
            <person name="Garvin D.F."/>
            <person name="Mockler T.C."/>
            <person name="Schmutz J."/>
            <person name="Rokhsar D."/>
            <person name="Bevan M.W."/>
        </authorList>
    </citation>
    <scope>NUCLEOTIDE SEQUENCE</scope>
    <source>
        <strain evidence="2">Bd21</strain>
    </source>
</reference>
<organism evidence="2">
    <name type="scientific">Brachypodium distachyon</name>
    <name type="common">Purple false brome</name>
    <name type="synonym">Trachynia distachya</name>
    <dbReference type="NCBI Taxonomy" id="15368"/>
    <lineage>
        <taxon>Eukaryota</taxon>
        <taxon>Viridiplantae</taxon>
        <taxon>Streptophyta</taxon>
        <taxon>Embryophyta</taxon>
        <taxon>Tracheophyta</taxon>
        <taxon>Spermatophyta</taxon>
        <taxon>Magnoliopsida</taxon>
        <taxon>Liliopsida</taxon>
        <taxon>Poales</taxon>
        <taxon>Poaceae</taxon>
        <taxon>BOP clade</taxon>
        <taxon>Pooideae</taxon>
        <taxon>Stipodae</taxon>
        <taxon>Brachypodieae</taxon>
        <taxon>Brachypodium</taxon>
    </lineage>
</organism>
<dbReference type="InParanoid" id="A0A0Q3G978"/>
<evidence type="ECO:0000313" key="3">
    <source>
        <dbReference type="EnsemblPlants" id="KQK08016"/>
    </source>
</evidence>
<accession>A0A0Q3G978</accession>
<dbReference type="Proteomes" id="UP000008810">
    <property type="component" value="Chromosome 2"/>
</dbReference>
<feature type="compositionally biased region" description="Basic residues" evidence="1">
    <location>
        <begin position="127"/>
        <end position="136"/>
    </location>
</feature>
<keyword evidence="4" id="KW-1185">Reference proteome</keyword>
<dbReference type="ExpressionAtlas" id="A0A0Q3G978">
    <property type="expression patterns" value="baseline and differential"/>
</dbReference>
<protein>
    <submittedName>
        <fullName evidence="2 3">Uncharacterized protein</fullName>
    </submittedName>
</protein>
<feature type="region of interest" description="Disordered" evidence="1">
    <location>
        <begin position="127"/>
        <end position="149"/>
    </location>
</feature>
<feature type="region of interest" description="Disordered" evidence="1">
    <location>
        <begin position="1"/>
        <end position="113"/>
    </location>
</feature>
<name>A0A0Q3G978_BRADI</name>
<gene>
    <name evidence="2" type="ORF">BRADI_2g38995v3</name>
</gene>
<evidence type="ECO:0000313" key="2">
    <source>
        <dbReference type="EMBL" id="KQK08016.1"/>
    </source>
</evidence>
<dbReference type="EnsemblPlants" id="KQK08016">
    <property type="protein sequence ID" value="KQK08016"/>
    <property type="gene ID" value="BRADI_2g38995v3"/>
</dbReference>
<evidence type="ECO:0000313" key="4">
    <source>
        <dbReference type="Proteomes" id="UP000008810"/>
    </source>
</evidence>
<reference evidence="3" key="3">
    <citation type="submission" date="2018-08" db="UniProtKB">
        <authorList>
            <consortium name="EnsemblPlants"/>
        </authorList>
    </citation>
    <scope>IDENTIFICATION</scope>
    <source>
        <strain evidence="3">cv. Bd21</strain>
    </source>
</reference>
<reference evidence="2 3" key="1">
    <citation type="journal article" date="2010" name="Nature">
        <title>Genome sequencing and analysis of the model grass Brachypodium distachyon.</title>
        <authorList>
            <consortium name="International Brachypodium Initiative"/>
        </authorList>
    </citation>
    <scope>NUCLEOTIDE SEQUENCE [LARGE SCALE GENOMIC DNA]</scope>
    <source>
        <strain evidence="2 3">Bd21</strain>
    </source>
</reference>
<dbReference type="EMBL" id="CM000881">
    <property type="protein sequence ID" value="KQK08016.1"/>
    <property type="molecule type" value="Genomic_DNA"/>
</dbReference>